<organism evidence="1 2">
    <name type="scientific">Desulfobotulus mexicanus</name>
    <dbReference type="NCBI Taxonomy" id="2586642"/>
    <lineage>
        <taxon>Bacteria</taxon>
        <taxon>Pseudomonadati</taxon>
        <taxon>Thermodesulfobacteriota</taxon>
        <taxon>Desulfobacteria</taxon>
        <taxon>Desulfobacterales</taxon>
        <taxon>Desulfobacteraceae</taxon>
        <taxon>Desulfobotulus</taxon>
    </lineage>
</organism>
<keyword evidence="2" id="KW-1185">Reference proteome</keyword>
<evidence type="ECO:0000313" key="2">
    <source>
        <dbReference type="Proteomes" id="UP000321899"/>
    </source>
</evidence>
<accession>A0A5S5MCS7</accession>
<comment type="caution">
    <text evidence="1">The sequence shown here is derived from an EMBL/GenBank/DDBJ whole genome shotgun (WGS) entry which is preliminary data.</text>
</comment>
<proteinExistence type="predicted"/>
<name>A0A5S5MCS7_9BACT</name>
<protein>
    <submittedName>
        <fullName evidence="1">Uncharacterized protein</fullName>
    </submittedName>
</protein>
<sequence>MSMDTLCKKKWVVVGTLNSLSLNQGVVVEEPVSQGCAQRKRRPVDVHAGQEVAVVKRGQ</sequence>
<dbReference type="AlphaFoldDB" id="A0A5S5MCS7"/>
<gene>
    <name evidence="1" type="ORF">FIM25_14890</name>
</gene>
<dbReference type="Proteomes" id="UP000321899">
    <property type="component" value="Unassembled WGS sequence"/>
</dbReference>
<dbReference type="EMBL" id="VDMB01000028">
    <property type="protein sequence ID" value="TYT73490.1"/>
    <property type="molecule type" value="Genomic_DNA"/>
</dbReference>
<reference evidence="1 2" key="1">
    <citation type="submission" date="2019-06" db="EMBL/GenBank/DDBJ databases">
        <title>Desulfobotulus mexicanus sp. nov., a novel sulfate-reducing bacterium isolated from the sediment of an alkaline crater lake in Mexico.</title>
        <authorList>
            <person name="Hirschler-Rea A."/>
        </authorList>
    </citation>
    <scope>NUCLEOTIDE SEQUENCE [LARGE SCALE GENOMIC DNA]</scope>
    <source>
        <strain evidence="1 2">PAR22N</strain>
    </source>
</reference>
<evidence type="ECO:0000313" key="1">
    <source>
        <dbReference type="EMBL" id="TYT73490.1"/>
    </source>
</evidence>